<dbReference type="AlphaFoldDB" id="A0A975F588"/>
<dbReference type="Pfam" id="PF01207">
    <property type="entry name" value="Dus"/>
    <property type="match status" value="1"/>
</dbReference>
<evidence type="ECO:0000256" key="14">
    <source>
        <dbReference type="PIRSR" id="PIRSR006621-2"/>
    </source>
</evidence>
<dbReference type="PANTHER" id="PTHR45846:SF1">
    <property type="entry name" value="TRNA-DIHYDROURIDINE(47) SYNTHASE [NAD(P)(+)]-LIKE"/>
    <property type="match status" value="1"/>
</dbReference>
<keyword evidence="6 12" id="KW-0819">tRNA processing</keyword>
<feature type="active site" description="Proton donor" evidence="13">
    <location>
        <position position="106"/>
    </location>
</feature>
<comment type="catalytic activity">
    <reaction evidence="10">
        <text>a 5,6-dihydrouridine in tRNA + NADP(+) = a uridine in tRNA + NADPH + H(+)</text>
        <dbReference type="Rhea" id="RHEA:23624"/>
        <dbReference type="Rhea" id="RHEA-COMP:13339"/>
        <dbReference type="Rhea" id="RHEA-COMP:13887"/>
        <dbReference type="ChEBI" id="CHEBI:15378"/>
        <dbReference type="ChEBI" id="CHEBI:57783"/>
        <dbReference type="ChEBI" id="CHEBI:58349"/>
        <dbReference type="ChEBI" id="CHEBI:65315"/>
        <dbReference type="ChEBI" id="CHEBI:74443"/>
    </reaction>
</comment>
<dbReference type="SUPFAM" id="SSF51395">
    <property type="entry name" value="FMN-linked oxidoreductases"/>
    <property type="match status" value="1"/>
</dbReference>
<dbReference type="GO" id="GO:0000049">
    <property type="term" value="F:tRNA binding"/>
    <property type="evidence" value="ECO:0007669"/>
    <property type="project" value="UniProtKB-KW"/>
</dbReference>
<evidence type="ECO:0000259" key="15">
    <source>
        <dbReference type="Pfam" id="PF01207"/>
    </source>
</evidence>
<evidence type="ECO:0000256" key="11">
    <source>
        <dbReference type="ARBA" id="ARBA00048802"/>
    </source>
</evidence>
<keyword evidence="14" id="KW-0547">Nucleotide-binding</keyword>
<proteinExistence type="inferred from homology"/>
<comment type="catalytic activity">
    <reaction evidence="11">
        <text>a 5,6-dihydrouridine in tRNA + NAD(+) = a uridine in tRNA + NADH + H(+)</text>
        <dbReference type="Rhea" id="RHEA:54452"/>
        <dbReference type="Rhea" id="RHEA-COMP:13339"/>
        <dbReference type="Rhea" id="RHEA-COMP:13887"/>
        <dbReference type="ChEBI" id="CHEBI:15378"/>
        <dbReference type="ChEBI" id="CHEBI:57540"/>
        <dbReference type="ChEBI" id="CHEBI:57945"/>
        <dbReference type="ChEBI" id="CHEBI:65315"/>
        <dbReference type="ChEBI" id="CHEBI:74443"/>
    </reaction>
</comment>
<evidence type="ECO:0000256" key="5">
    <source>
        <dbReference type="ARBA" id="ARBA00022643"/>
    </source>
</evidence>
<evidence type="ECO:0000256" key="12">
    <source>
        <dbReference type="PIRNR" id="PIRNR006621"/>
    </source>
</evidence>
<feature type="binding site" evidence="14">
    <location>
        <begin position="234"/>
        <end position="235"/>
    </location>
    <ligand>
        <name>FMN</name>
        <dbReference type="ChEBI" id="CHEBI:58210"/>
    </ligand>
</feature>
<evidence type="ECO:0000256" key="9">
    <source>
        <dbReference type="ARBA" id="ARBA00023002"/>
    </source>
</evidence>
<dbReference type="InterPro" id="IPR018517">
    <property type="entry name" value="tRNA_hU_synthase_CS"/>
</dbReference>
<dbReference type="EC" id="1.3.1.-" evidence="12"/>
<keyword evidence="8" id="KW-0694">RNA-binding</keyword>
<dbReference type="InterPro" id="IPR024036">
    <property type="entry name" value="tRNA-dHydroUridine_Synthase_C"/>
</dbReference>
<comment type="similarity">
    <text evidence="12">Belongs to the dus family.</text>
</comment>
<reference evidence="16 17" key="1">
    <citation type="journal article" date="2021" name="Microbiol. Resour. Announc.">
        <title>Complete Genome Sequences of Three Human Oral Treponema parvum Isolates.</title>
        <authorList>
            <person name="Zeng H."/>
            <person name="Watt R.M."/>
        </authorList>
    </citation>
    <scope>NUCLEOTIDE SEQUENCE [LARGE SCALE GENOMIC DNA]</scope>
    <source>
        <strain evidence="16 17">ATCC 700770</strain>
    </source>
</reference>
<keyword evidence="4 12" id="KW-0285">Flavoprotein</keyword>
<keyword evidence="5 12" id="KW-0288">FMN</keyword>
<feature type="binding site" evidence="14">
    <location>
        <position position="75"/>
    </location>
    <ligand>
        <name>FMN</name>
        <dbReference type="ChEBI" id="CHEBI:58210"/>
    </ligand>
</feature>
<evidence type="ECO:0000256" key="2">
    <source>
        <dbReference type="ARBA" id="ARBA00002790"/>
    </source>
</evidence>
<dbReference type="NCBIfam" id="TIGR00737">
    <property type="entry name" value="nifR3_yhdG"/>
    <property type="match status" value="1"/>
</dbReference>
<dbReference type="Proteomes" id="UP000671908">
    <property type="component" value="Chromosome"/>
</dbReference>
<gene>
    <name evidence="16" type="primary">dusB</name>
    <name evidence="16" type="ORF">HRQ91_10920</name>
</gene>
<keyword evidence="3" id="KW-0820">tRNA-binding</keyword>
<sequence>MLYHPVKIGSLTLPGNLFLAPVAGYSDMAFRSVCVDGGADFTYTEMVSSEALTRGSSKTEILMRKAPNEKAYAVQLFGSNPAMMALAARLVLEKTGADCIDINAGCPVPKIIKTGAGSALIRDPEKLFALVSAVVKAVDKKVPVTVKIRSGWDAEHITWKESAQAVIDAGASAVTLHARTRAQGYEGRSDWNILRSLAEFAGQKIPVFGSGDVFSPEDAKSMLETTGCSGVMFARGAMGHPFIFRQTRQLLEKNFYEEIGFDERIKAGFKELGLLISDKGENAACREMRKRFCAYSKGAAGGAELRRRIVSASTEQDYKNIFAL</sequence>
<evidence type="ECO:0000256" key="4">
    <source>
        <dbReference type="ARBA" id="ARBA00022630"/>
    </source>
</evidence>
<dbReference type="InterPro" id="IPR001269">
    <property type="entry name" value="DUS_fam"/>
</dbReference>
<dbReference type="GO" id="GO:0050660">
    <property type="term" value="F:flavin adenine dinucleotide binding"/>
    <property type="evidence" value="ECO:0007669"/>
    <property type="project" value="InterPro"/>
</dbReference>
<protein>
    <recommendedName>
        <fullName evidence="12">tRNA-dihydrouridine synthase</fullName>
        <ecNumber evidence="12">1.3.1.-</ecNumber>
    </recommendedName>
</protein>
<dbReference type="PIRSF" id="PIRSF006621">
    <property type="entry name" value="Dus"/>
    <property type="match status" value="1"/>
</dbReference>
<dbReference type="CDD" id="cd02801">
    <property type="entry name" value="DUS_like_FMN"/>
    <property type="match status" value="1"/>
</dbReference>
<keyword evidence="7" id="KW-0521">NADP</keyword>
<comment type="function">
    <text evidence="2 12">Catalyzes the synthesis of 5,6-dihydrouridine (D), a modified base found in the D-loop of most tRNAs, via the reduction of the C5-C6 double bond in target uridines.</text>
</comment>
<evidence type="ECO:0000256" key="7">
    <source>
        <dbReference type="ARBA" id="ARBA00022857"/>
    </source>
</evidence>
<dbReference type="Gene3D" id="1.10.1200.80">
    <property type="entry name" value="Putative flavin oxidoreducatase, domain 2"/>
    <property type="match status" value="1"/>
</dbReference>
<name>A0A975F588_9SPIR</name>
<accession>A0A975F588</accession>
<dbReference type="PANTHER" id="PTHR45846">
    <property type="entry name" value="TRNA-DIHYDROURIDINE(47) SYNTHASE [NAD(P)(+)]-LIKE"/>
    <property type="match status" value="1"/>
</dbReference>
<feature type="binding site" evidence="14">
    <location>
        <position position="177"/>
    </location>
    <ligand>
        <name>FMN</name>
        <dbReference type="ChEBI" id="CHEBI:58210"/>
    </ligand>
</feature>
<organism evidence="16 17">
    <name type="scientific">Treponema parvum</name>
    <dbReference type="NCBI Taxonomy" id="138851"/>
    <lineage>
        <taxon>Bacteria</taxon>
        <taxon>Pseudomonadati</taxon>
        <taxon>Spirochaetota</taxon>
        <taxon>Spirochaetia</taxon>
        <taxon>Spirochaetales</taxon>
        <taxon>Treponemataceae</taxon>
        <taxon>Treponema</taxon>
    </lineage>
</organism>
<evidence type="ECO:0000313" key="16">
    <source>
        <dbReference type="EMBL" id="QTQ14929.1"/>
    </source>
</evidence>
<keyword evidence="17" id="KW-1185">Reference proteome</keyword>
<comment type="cofactor">
    <cofactor evidence="1 12 14">
        <name>FMN</name>
        <dbReference type="ChEBI" id="CHEBI:58210"/>
    </cofactor>
</comment>
<dbReference type="RefSeq" id="WP_210119563.1">
    <property type="nucleotide sequence ID" value="NZ_CP054142.1"/>
</dbReference>
<dbReference type="EMBL" id="CP054142">
    <property type="protein sequence ID" value="QTQ14929.1"/>
    <property type="molecule type" value="Genomic_DNA"/>
</dbReference>
<dbReference type="Gene3D" id="3.20.20.70">
    <property type="entry name" value="Aldolase class I"/>
    <property type="match status" value="1"/>
</dbReference>
<keyword evidence="9 12" id="KW-0560">Oxidoreductase</keyword>
<dbReference type="PROSITE" id="PS01136">
    <property type="entry name" value="UPF0034"/>
    <property type="match status" value="1"/>
</dbReference>
<dbReference type="InterPro" id="IPR035587">
    <property type="entry name" value="DUS-like_FMN-bd"/>
</dbReference>
<dbReference type="InterPro" id="IPR013785">
    <property type="entry name" value="Aldolase_TIM"/>
</dbReference>
<dbReference type="InterPro" id="IPR004652">
    <property type="entry name" value="DusB-like"/>
</dbReference>
<dbReference type="KEGG" id="tpav:HRQ91_10920"/>
<evidence type="ECO:0000256" key="6">
    <source>
        <dbReference type="ARBA" id="ARBA00022694"/>
    </source>
</evidence>
<evidence type="ECO:0000256" key="3">
    <source>
        <dbReference type="ARBA" id="ARBA00022555"/>
    </source>
</evidence>
<feature type="domain" description="DUS-like FMN-binding" evidence="15">
    <location>
        <begin position="19"/>
        <end position="318"/>
    </location>
</feature>
<evidence type="ECO:0000313" key="17">
    <source>
        <dbReference type="Proteomes" id="UP000671908"/>
    </source>
</evidence>
<dbReference type="GO" id="GO:0017150">
    <property type="term" value="F:tRNA dihydrouridine synthase activity"/>
    <property type="evidence" value="ECO:0007669"/>
    <property type="project" value="InterPro"/>
</dbReference>
<evidence type="ECO:0000256" key="8">
    <source>
        <dbReference type="ARBA" id="ARBA00022884"/>
    </source>
</evidence>
<evidence type="ECO:0000256" key="1">
    <source>
        <dbReference type="ARBA" id="ARBA00001917"/>
    </source>
</evidence>
<evidence type="ECO:0000256" key="13">
    <source>
        <dbReference type="PIRSR" id="PIRSR006621-1"/>
    </source>
</evidence>
<evidence type="ECO:0000256" key="10">
    <source>
        <dbReference type="ARBA" id="ARBA00048205"/>
    </source>
</evidence>
<feature type="binding site" evidence="14">
    <location>
        <position position="147"/>
    </location>
    <ligand>
        <name>FMN</name>
        <dbReference type="ChEBI" id="CHEBI:58210"/>
    </ligand>
</feature>